<name>A0A167LFB7_9GAMM</name>
<dbReference type="AlphaFoldDB" id="A0A167LFB7"/>
<accession>A0A167LFB7</accession>
<dbReference type="RefSeq" id="WP_063381784.1">
    <property type="nucleotide sequence ID" value="NZ_AUXX01000027.1"/>
</dbReference>
<sequence length="653" mass="71052">MTVKSTILYFTFALLISQLTGCGGGGGSEQNNNSNVSNNTSNQNSTSVQNNADNNNSQGGDSNTDSSGDSSGEQGDADQGGSNQGGSNQGVSDQDNGDQSDSTQSDETFSSKQQVSRFIQQATFGATPTQIVSLHEKSASEWLKAQMEQPASLVLPSVVAAAPDDPDDGFNLFHIEQTSLAFWRNSIAGEDQLRQRVAFALSELLVVSNAGGEVLTDIPEAVAAYQDILIQNAFGNYRQILELVTYSPAMGHYLTYMGSEKGNEQTGRMPDENYARELLQLFTLGIVALNKDGSVKLNSEGAPVELYNNTDITGLARVFTGLNLNEDDPEELINTRFTKPMQVFPESHSEKEKVFLGLTIPAGTGAKASITQALDHIFNHANLAPFVSKQLIQRLVTSNPSPEYISRVVSAFESGSFELPDGSSVGSSDRGDLAATFAAILFDEEARTQAAENGGKIREPILRFTHWARAFNVENIEPKYIPQLWETGATADLGQHPYRSPSVFNYFRPGYKAPGSKSAELGLVAPELQITNASSIPGYINFMTYFVMGQQQEADVDELKEEFDEIGVEFDLQKALQSFRPNYEPLLEIADSPTELVAYLDLLLCAQQLSDQTKQKITTALSKIPSDEDDGFLPRVHLAILMVMSSPDYLVQK</sequence>
<dbReference type="InterPro" id="IPR014917">
    <property type="entry name" value="DUF1800"/>
</dbReference>
<dbReference type="PATRIC" id="fig|1365257.3.peg.3258"/>
<comment type="caution">
    <text evidence="2">The sequence shown here is derived from an EMBL/GenBank/DDBJ whole genome shotgun (WGS) entry which is preliminary data.</text>
</comment>
<feature type="compositionally biased region" description="Low complexity" evidence="1">
    <location>
        <begin position="31"/>
        <end position="81"/>
    </location>
</feature>
<organism evidence="2 3">
    <name type="scientific">Pseudoalteromonas luteoviolacea S4060-1</name>
    <dbReference type="NCBI Taxonomy" id="1365257"/>
    <lineage>
        <taxon>Bacteria</taxon>
        <taxon>Pseudomonadati</taxon>
        <taxon>Pseudomonadota</taxon>
        <taxon>Gammaproteobacteria</taxon>
        <taxon>Alteromonadales</taxon>
        <taxon>Pseudoalteromonadaceae</taxon>
        <taxon>Pseudoalteromonas</taxon>
    </lineage>
</organism>
<reference evidence="2 3" key="1">
    <citation type="submission" date="2013-07" db="EMBL/GenBank/DDBJ databases">
        <title>Comparative Genomic and Metabolomic Analysis of Twelve Strains of Pseudoalteromonas luteoviolacea.</title>
        <authorList>
            <person name="Vynne N.G."/>
            <person name="Mansson M."/>
            <person name="Gram L."/>
        </authorList>
    </citation>
    <scope>NUCLEOTIDE SEQUENCE [LARGE SCALE GENOMIC DNA]</scope>
    <source>
        <strain evidence="2 3">S4060-1</strain>
    </source>
</reference>
<dbReference type="EMBL" id="AUXX01000027">
    <property type="protein sequence ID" value="KZN64414.1"/>
    <property type="molecule type" value="Genomic_DNA"/>
</dbReference>
<dbReference type="PANTHER" id="PTHR43737:SF1">
    <property type="entry name" value="DUF1501 DOMAIN-CONTAINING PROTEIN"/>
    <property type="match status" value="1"/>
</dbReference>
<protein>
    <recommendedName>
        <fullName evidence="4">DUF1800 domain-containing protein</fullName>
    </recommendedName>
</protein>
<evidence type="ECO:0000256" key="1">
    <source>
        <dbReference type="SAM" id="MobiDB-lite"/>
    </source>
</evidence>
<evidence type="ECO:0000313" key="3">
    <source>
        <dbReference type="Proteomes" id="UP000076661"/>
    </source>
</evidence>
<dbReference type="Pfam" id="PF08811">
    <property type="entry name" value="DUF1800"/>
    <property type="match status" value="1"/>
</dbReference>
<evidence type="ECO:0000313" key="2">
    <source>
        <dbReference type="EMBL" id="KZN64414.1"/>
    </source>
</evidence>
<dbReference type="PANTHER" id="PTHR43737">
    <property type="entry name" value="BLL7424 PROTEIN"/>
    <property type="match status" value="1"/>
</dbReference>
<dbReference type="Proteomes" id="UP000076661">
    <property type="component" value="Unassembled WGS sequence"/>
</dbReference>
<feature type="region of interest" description="Disordered" evidence="1">
    <location>
        <begin position="23"/>
        <end position="114"/>
    </location>
</feature>
<evidence type="ECO:0008006" key="4">
    <source>
        <dbReference type="Google" id="ProtNLM"/>
    </source>
</evidence>
<proteinExistence type="predicted"/>
<gene>
    <name evidence="2" type="ORF">N478_22220</name>
</gene>
<feature type="compositionally biased region" description="Polar residues" evidence="1">
    <location>
        <begin position="97"/>
        <end position="114"/>
    </location>
</feature>